<dbReference type="InterPro" id="IPR036465">
    <property type="entry name" value="vWFA_dom_sf"/>
</dbReference>
<evidence type="ECO:0000313" key="3">
    <source>
        <dbReference type="EMBL" id="NBN76703.1"/>
    </source>
</evidence>
<dbReference type="AlphaFoldDB" id="A0A7X5EYY6"/>
<evidence type="ECO:0000259" key="2">
    <source>
        <dbReference type="PROSITE" id="PS50234"/>
    </source>
</evidence>
<dbReference type="EMBL" id="JAABLQ010000001">
    <property type="protein sequence ID" value="NBN76703.1"/>
    <property type="molecule type" value="Genomic_DNA"/>
</dbReference>
<dbReference type="PANTHER" id="PTHR43473">
    <property type="entry name" value="MAGNESIUM-CHELATASE SUBUNIT CHLD, CHLOROPLASTIC"/>
    <property type="match status" value="1"/>
</dbReference>
<sequence length="657" mass="68786">MDDVRHSFRAEATEADPAAGAWQDALVAARVLRLAGPLIGGLRLKARAGGVRDSYLAHLFGLLPAGTPQVRLPPPVSTASLSAALDLQATVLAGRFMALPSPLARADGGLLLLPMAERLDTAAAALIGDTLDRGSCPADPRLGAGATRATSRFTLVALDEGAEPEECPPAALTDRLGLTVDLGAIPWRTALVPAPAPERLPAATGAAALQEVVLETDLLRLLSAVTVAAGVPSLRRLHQLTVICRSLALLDGRRTATEADALTALRLCLGLAPAPREAAGDDSLPEEAMRPNEVPDESADDAPAPDQPTRADTPPGPEDTRQPPDDPSALTGQLADLVTAIEAGQIDLPPDFGRQSGRAAASRQAGTAGVARKDARRGRPVALRRSPPYPSARPSLIDTLRAAAPWQPIRARNRQALLARAAAVAPAAGNGTRNVTGVRAPSRAPAALITRDDFRYRSLRHETPSTAIFLVDASGSTALARLGETKGAIEQLLARCYVRRDEVAMIAFRGTTAETVLAPTRSLVMAKRKLAGLPGGGATPLVCGLEKGLELALSVRRQGSTPLVVLLTDGRGNIARDGSPDRALAGDQLVAIATRYRSQNLHSLCIDIGSRPREAVATLAETMGADLHFLRHADTRIVSDLVNAHLVRSHQHGEARS</sequence>
<dbReference type="Gene3D" id="3.40.50.300">
    <property type="entry name" value="P-loop containing nucleotide triphosphate hydrolases"/>
    <property type="match status" value="1"/>
</dbReference>
<reference evidence="4" key="1">
    <citation type="submission" date="2020-01" db="EMBL/GenBank/DDBJ databases">
        <authorList>
            <person name="Fang Y."/>
            <person name="Sun R."/>
            <person name="Nie L."/>
            <person name="He J."/>
            <person name="Hao L."/>
            <person name="Wang L."/>
            <person name="Su S."/>
            <person name="Lv E."/>
            <person name="Zhang Z."/>
            <person name="Xie R."/>
            <person name="Liu H."/>
        </authorList>
    </citation>
    <scope>NUCLEOTIDE SEQUENCE [LARGE SCALE GENOMIC DNA]</scope>
    <source>
        <strain evidence="4">XCT-53</strain>
    </source>
</reference>
<dbReference type="RefSeq" id="WP_161707397.1">
    <property type="nucleotide sequence ID" value="NZ_JAABLQ010000001.1"/>
</dbReference>
<dbReference type="PANTHER" id="PTHR43473:SF2">
    <property type="entry name" value="MAGNESIUM-CHELATASE SUBUNIT CHLD, CHLOROPLASTIC"/>
    <property type="match status" value="1"/>
</dbReference>
<comment type="caution">
    <text evidence="3">The sequence shown here is derived from an EMBL/GenBank/DDBJ whole genome shotgun (WGS) entry which is preliminary data.</text>
</comment>
<proteinExistence type="predicted"/>
<protein>
    <submittedName>
        <fullName evidence="3">VWA domain-containing protein</fullName>
    </submittedName>
</protein>
<accession>A0A7X5EYY6</accession>
<keyword evidence="4" id="KW-1185">Reference proteome</keyword>
<feature type="compositionally biased region" description="Low complexity" evidence="1">
    <location>
        <begin position="353"/>
        <end position="370"/>
    </location>
</feature>
<gene>
    <name evidence="3" type="ORF">GWI72_00310</name>
</gene>
<feature type="region of interest" description="Disordered" evidence="1">
    <location>
        <begin position="275"/>
        <end position="330"/>
    </location>
</feature>
<name>A0A7X5EYY6_9HYPH</name>
<dbReference type="SUPFAM" id="SSF52540">
    <property type="entry name" value="P-loop containing nucleoside triphosphate hydrolases"/>
    <property type="match status" value="1"/>
</dbReference>
<dbReference type="InterPro" id="IPR027417">
    <property type="entry name" value="P-loop_NTPase"/>
</dbReference>
<dbReference type="PROSITE" id="PS50234">
    <property type="entry name" value="VWFA"/>
    <property type="match status" value="1"/>
</dbReference>
<dbReference type="Proteomes" id="UP000586722">
    <property type="component" value="Unassembled WGS sequence"/>
</dbReference>
<evidence type="ECO:0000256" key="1">
    <source>
        <dbReference type="SAM" id="MobiDB-lite"/>
    </source>
</evidence>
<evidence type="ECO:0000313" key="4">
    <source>
        <dbReference type="Proteomes" id="UP000586722"/>
    </source>
</evidence>
<feature type="compositionally biased region" description="Low complexity" evidence="1">
    <location>
        <begin position="301"/>
        <end position="313"/>
    </location>
</feature>
<dbReference type="SUPFAM" id="SSF53300">
    <property type="entry name" value="vWA-like"/>
    <property type="match status" value="1"/>
</dbReference>
<dbReference type="InterPro" id="IPR002035">
    <property type="entry name" value="VWF_A"/>
</dbReference>
<dbReference type="Gene3D" id="3.40.50.410">
    <property type="entry name" value="von Willebrand factor, type A domain"/>
    <property type="match status" value="1"/>
</dbReference>
<feature type="region of interest" description="Disordered" evidence="1">
    <location>
        <begin position="347"/>
        <end position="394"/>
    </location>
</feature>
<dbReference type="Pfam" id="PF00092">
    <property type="entry name" value="VWA"/>
    <property type="match status" value="1"/>
</dbReference>
<feature type="domain" description="VWFA" evidence="2">
    <location>
        <begin position="466"/>
        <end position="646"/>
    </location>
</feature>
<dbReference type="SMART" id="SM00327">
    <property type="entry name" value="VWA"/>
    <property type="match status" value="1"/>
</dbReference>
<organism evidence="3 4">
    <name type="scientific">Pannonibacter tanglangensis</name>
    <dbReference type="NCBI Taxonomy" id="2750084"/>
    <lineage>
        <taxon>Bacteria</taxon>
        <taxon>Pseudomonadati</taxon>
        <taxon>Pseudomonadota</taxon>
        <taxon>Alphaproteobacteria</taxon>
        <taxon>Hyphomicrobiales</taxon>
        <taxon>Stappiaceae</taxon>
        <taxon>Pannonibacter</taxon>
    </lineage>
</organism>